<dbReference type="AlphaFoldDB" id="A0A382DJ78"/>
<evidence type="ECO:0000313" key="1">
    <source>
        <dbReference type="EMBL" id="SVB38315.1"/>
    </source>
</evidence>
<dbReference type="EMBL" id="UINC01039598">
    <property type="protein sequence ID" value="SVB38315.1"/>
    <property type="molecule type" value="Genomic_DNA"/>
</dbReference>
<gene>
    <name evidence="1" type="ORF">METZ01_LOCUS191169</name>
</gene>
<name>A0A382DJ78_9ZZZZ</name>
<feature type="non-terminal residue" evidence="1">
    <location>
        <position position="1"/>
    </location>
</feature>
<sequence length="95" mass="10796">VDSAGLDNIVVRAQFRDQAVTHALVHRDCRKCRLAFSFPHLPVLGDVHTMGCQQGSNLSDHARHIFVTKHNQATFWLHAYLVAIHFHDARMQLIS</sequence>
<accession>A0A382DJ78</accession>
<protein>
    <submittedName>
        <fullName evidence="1">Uncharacterized protein</fullName>
    </submittedName>
</protein>
<reference evidence="1" key="1">
    <citation type="submission" date="2018-05" db="EMBL/GenBank/DDBJ databases">
        <authorList>
            <person name="Lanie J.A."/>
            <person name="Ng W.-L."/>
            <person name="Kazmierczak K.M."/>
            <person name="Andrzejewski T.M."/>
            <person name="Davidsen T.M."/>
            <person name="Wayne K.J."/>
            <person name="Tettelin H."/>
            <person name="Glass J.I."/>
            <person name="Rusch D."/>
            <person name="Podicherti R."/>
            <person name="Tsui H.-C.T."/>
            <person name="Winkler M.E."/>
        </authorList>
    </citation>
    <scope>NUCLEOTIDE SEQUENCE</scope>
</reference>
<proteinExistence type="predicted"/>
<organism evidence="1">
    <name type="scientific">marine metagenome</name>
    <dbReference type="NCBI Taxonomy" id="408172"/>
    <lineage>
        <taxon>unclassified sequences</taxon>
        <taxon>metagenomes</taxon>
        <taxon>ecological metagenomes</taxon>
    </lineage>
</organism>